<keyword evidence="4 7" id="KW-0812">Transmembrane</keyword>
<dbReference type="RefSeq" id="WP_118379403.1">
    <property type="nucleotide sequence ID" value="NZ_CABJDQ010000002.1"/>
</dbReference>
<comment type="subcellular location">
    <subcellularLocation>
        <location evidence="2">Membrane</location>
        <topology evidence="2">Multi-pass membrane protein</topology>
    </subcellularLocation>
</comment>
<dbReference type="GO" id="GO:0016020">
    <property type="term" value="C:membrane"/>
    <property type="evidence" value="ECO:0007669"/>
    <property type="project" value="UniProtKB-SubCell"/>
</dbReference>
<protein>
    <recommendedName>
        <fullName evidence="8">Peptidase M50 domain-containing protein</fullName>
    </recommendedName>
</protein>
<organism evidence="9 10">
    <name type="scientific">Eubacterium ventriosum</name>
    <dbReference type="NCBI Taxonomy" id="39496"/>
    <lineage>
        <taxon>Bacteria</taxon>
        <taxon>Bacillati</taxon>
        <taxon>Bacillota</taxon>
        <taxon>Clostridia</taxon>
        <taxon>Eubacteriales</taxon>
        <taxon>Eubacteriaceae</taxon>
        <taxon>Eubacterium</taxon>
    </lineage>
</organism>
<accession>A0A415LFF5</accession>
<evidence type="ECO:0000256" key="4">
    <source>
        <dbReference type="ARBA" id="ARBA00022692"/>
    </source>
</evidence>
<evidence type="ECO:0000256" key="1">
    <source>
        <dbReference type="ARBA" id="ARBA00001947"/>
    </source>
</evidence>
<feature type="transmembrane region" description="Helical" evidence="7">
    <location>
        <begin position="6"/>
        <end position="28"/>
    </location>
</feature>
<proteinExistence type="inferred from homology"/>
<evidence type="ECO:0000259" key="8">
    <source>
        <dbReference type="Pfam" id="PF02163"/>
    </source>
</evidence>
<comment type="caution">
    <text evidence="9">The sequence shown here is derived from an EMBL/GenBank/DDBJ whole genome shotgun (WGS) entry which is preliminary data.</text>
</comment>
<reference evidence="9 10" key="1">
    <citation type="submission" date="2018-08" db="EMBL/GenBank/DDBJ databases">
        <title>A genome reference for cultivated species of the human gut microbiota.</title>
        <authorList>
            <person name="Zou Y."/>
            <person name="Xue W."/>
            <person name="Luo G."/>
        </authorList>
    </citation>
    <scope>NUCLEOTIDE SEQUENCE [LARGE SCALE GENOMIC DNA]</scope>
    <source>
        <strain evidence="9 10">AF37-4</strain>
    </source>
</reference>
<feature type="transmembrane region" description="Helical" evidence="7">
    <location>
        <begin position="157"/>
        <end position="177"/>
    </location>
</feature>
<feature type="transmembrane region" description="Helical" evidence="7">
    <location>
        <begin position="128"/>
        <end position="151"/>
    </location>
</feature>
<evidence type="ECO:0000313" key="10">
    <source>
        <dbReference type="Proteomes" id="UP000283314"/>
    </source>
</evidence>
<evidence type="ECO:0000256" key="6">
    <source>
        <dbReference type="ARBA" id="ARBA00023136"/>
    </source>
</evidence>
<dbReference type="InterPro" id="IPR008915">
    <property type="entry name" value="Peptidase_M50"/>
</dbReference>
<feature type="domain" description="Peptidase M50" evidence="8">
    <location>
        <begin position="58"/>
        <end position="254"/>
    </location>
</feature>
<keyword evidence="6 7" id="KW-0472">Membrane</keyword>
<name>A0A415LFF5_9FIRM</name>
<dbReference type="Proteomes" id="UP000283314">
    <property type="component" value="Unassembled WGS sequence"/>
</dbReference>
<evidence type="ECO:0000256" key="5">
    <source>
        <dbReference type="ARBA" id="ARBA00022989"/>
    </source>
</evidence>
<dbReference type="EMBL" id="QROT01000002">
    <property type="protein sequence ID" value="RHL47187.1"/>
    <property type="molecule type" value="Genomic_DNA"/>
</dbReference>
<dbReference type="Pfam" id="PF02163">
    <property type="entry name" value="Peptidase_M50"/>
    <property type="match status" value="1"/>
</dbReference>
<feature type="transmembrane region" description="Helical" evidence="7">
    <location>
        <begin position="49"/>
        <end position="66"/>
    </location>
</feature>
<comment type="cofactor">
    <cofactor evidence="1">
        <name>Zn(2+)</name>
        <dbReference type="ChEBI" id="CHEBI:29105"/>
    </cofactor>
</comment>
<dbReference type="GeneID" id="66466287"/>
<evidence type="ECO:0000256" key="3">
    <source>
        <dbReference type="ARBA" id="ARBA00007931"/>
    </source>
</evidence>
<evidence type="ECO:0000256" key="7">
    <source>
        <dbReference type="SAM" id="Phobius"/>
    </source>
</evidence>
<gene>
    <name evidence="9" type="ORF">DW018_03460</name>
</gene>
<keyword evidence="5 7" id="KW-1133">Transmembrane helix</keyword>
<evidence type="ECO:0000256" key="2">
    <source>
        <dbReference type="ARBA" id="ARBA00004141"/>
    </source>
</evidence>
<sequence>MKKLDMKWLVVVTFVIAGALCGAAVGSYMVTMNEMLGEDISVWNELMKFLELILLMYIVYMVNVIIHEGGHLIFGLMTGYKFNSFRIFSVILIKQNGKLKIKNISLAGTGGQCLMSPPELIDGKMPYVLYNLGGVIFNVITSLIFIVIYSISLWKLLSLAMIMSAIMGFASALVNGIPMKVGDINNDGYNAVQLGRDKDALKALWVQLKMNGALAEGIGIREMPEEWFESIDGKNDNPMITSIKVFYCNRLMEMHKFEQTKEEIKKVLESNMVLVGVYRHLLICDYIYCELIDGNIIEAEEFYTKDLQKFMKSMKKFPAILRTKYTYELLHNKDSKQAEKLRTLFNIMSEKYPYTSDIEAENELMNIAKSIYDSVMDNKK</sequence>
<dbReference type="GO" id="GO:0006508">
    <property type="term" value="P:proteolysis"/>
    <property type="evidence" value="ECO:0007669"/>
    <property type="project" value="InterPro"/>
</dbReference>
<dbReference type="AlphaFoldDB" id="A0A415LFF5"/>
<evidence type="ECO:0000313" key="9">
    <source>
        <dbReference type="EMBL" id="RHL47187.1"/>
    </source>
</evidence>
<comment type="similarity">
    <text evidence="3">Belongs to the peptidase M50B family.</text>
</comment>